<evidence type="ECO:0000313" key="9">
    <source>
        <dbReference type="EMBL" id="MDD9204872.1"/>
    </source>
</evidence>
<evidence type="ECO:0000256" key="1">
    <source>
        <dbReference type="ARBA" id="ARBA00001946"/>
    </source>
</evidence>
<organism evidence="9 10">
    <name type="scientific">Georgenia halotolerans</name>
    <dbReference type="NCBI Taxonomy" id="3028317"/>
    <lineage>
        <taxon>Bacteria</taxon>
        <taxon>Bacillati</taxon>
        <taxon>Actinomycetota</taxon>
        <taxon>Actinomycetes</taxon>
        <taxon>Micrococcales</taxon>
        <taxon>Bogoriellaceae</taxon>
        <taxon>Georgenia</taxon>
    </lineage>
</organism>
<evidence type="ECO:0000313" key="10">
    <source>
        <dbReference type="Proteomes" id="UP001165561"/>
    </source>
</evidence>
<feature type="non-terminal residue" evidence="9">
    <location>
        <position position="1"/>
    </location>
</feature>
<keyword evidence="2 7" id="KW-0808">Transferase</keyword>
<reference evidence="9" key="1">
    <citation type="submission" date="2023-02" db="EMBL/GenBank/DDBJ databases">
        <title>Georgenia sp.10Sc9-8, isolated from a soil sample collected from the Taklamakan desert.</title>
        <authorList>
            <person name="Liu S."/>
        </authorList>
    </citation>
    <scope>NUCLEOTIDE SEQUENCE</scope>
    <source>
        <strain evidence="9">10Sc9-8</strain>
    </source>
</reference>
<accession>A0ABT5TS37</accession>
<keyword evidence="6" id="KW-0460">Magnesium</keyword>
<dbReference type="Gene3D" id="3.30.460.10">
    <property type="entry name" value="Beta Polymerase, domain 2"/>
    <property type="match status" value="1"/>
</dbReference>
<evidence type="ECO:0000256" key="5">
    <source>
        <dbReference type="ARBA" id="ARBA00022723"/>
    </source>
</evidence>
<keyword evidence="7" id="KW-0694">RNA-binding</keyword>
<keyword evidence="10" id="KW-1185">Reference proteome</keyword>
<evidence type="ECO:0000256" key="7">
    <source>
        <dbReference type="RuleBase" id="RU003953"/>
    </source>
</evidence>
<dbReference type="InterPro" id="IPR050264">
    <property type="entry name" value="Bact_CCA-adding_enz_type3_sf"/>
</dbReference>
<keyword evidence="4" id="KW-0548">Nucleotidyltransferase</keyword>
<dbReference type="EMBL" id="JARACI010000040">
    <property type="protein sequence ID" value="MDD9204872.1"/>
    <property type="molecule type" value="Genomic_DNA"/>
</dbReference>
<gene>
    <name evidence="9" type="ORF">PU560_00165</name>
</gene>
<evidence type="ECO:0000256" key="4">
    <source>
        <dbReference type="ARBA" id="ARBA00022695"/>
    </source>
</evidence>
<dbReference type="PANTHER" id="PTHR46173">
    <property type="entry name" value="CCA TRNA NUCLEOTIDYLTRANSFERASE 1, MITOCHONDRIAL"/>
    <property type="match status" value="1"/>
</dbReference>
<dbReference type="Pfam" id="PF01743">
    <property type="entry name" value="PolyA_pol"/>
    <property type="match status" value="1"/>
</dbReference>
<keyword evidence="5" id="KW-0479">Metal-binding</keyword>
<proteinExistence type="inferred from homology"/>
<sequence>GHTHWDMGKEFGTIGARRGDVVVEVTTYRTEAYEVGSRKPAVAYGSTLEGDLSRRDFTVNAMALRLPDLALVDPHGGLQDL</sequence>
<dbReference type="InterPro" id="IPR002646">
    <property type="entry name" value="PolA_pol_head_dom"/>
</dbReference>
<feature type="domain" description="Poly A polymerase head" evidence="8">
    <location>
        <begin position="3"/>
        <end position="81"/>
    </location>
</feature>
<dbReference type="Proteomes" id="UP001165561">
    <property type="component" value="Unassembled WGS sequence"/>
</dbReference>
<comment type="cofactor">
    <cofactor evidence="1">
        <name>Mg(2+)</name>
        <dbReference type="ChEBI" id="CHEBI:18420"/>
    </cofactor>
</comment>
<evidence type="ECO:0000256" key="2">
    <source>
        <dbReference type="ARBA" id="ARBA00022679"/>
    </source>
</evidence>
<evidence type="ECO:0000256" key="6">
    <source>
        <dbReference type="ARBA" id="ARBA00022842"/>
    </source>
</evidence>
<dbReference type="InterPro" id="IPR043519">
    <property type="entry name" value="NT_sf"/>
</dbReference>
<comment type="similarity">
    <text evidence="7">Belongs to the tRNA nucleotidyltransferase/poly(A) polymerase family.</text>
</comment>
<evidence type="ECO:0000259" key="8">
    <source>
        <dbReference type="Pfam" id="PF01743"/>
    </source>
</evidence>
<evidence type="ECO:0000256" key="3">
    <source>
        <dbReference type="ARBA" id="ARBA00022694"/>
    </source>
</evidence>
<name>A0ABT5TS37_9MICO</name>
<dbReference type="PANTHER" id="PTHR46173:SF1">
    <property type="entry name" value="CCA TRNA NUCLEOTIDYLTRANSFERASE 1, MITOCHONDRIAL"/>
    <property type="match status" value="1"/>
</dbReference>
<dbReference type="SUPFAM" id="SSF81301">
    <property type="entry name" value="Nucleotidyltransferase"/>
    <property type="match status" value="1"/>
</dbReference>
<protein>
    <submittedName>
        <fullName evidence="9">CCA tRNA nucleotidyltransferase</fullName>
    </submittedName>
</protein>
<feature type="non-terminal residue" evidence="9">
    <location>
        <position position="81"/>
    </location>
</feature>
<keyword evidence="3" id="KW-0819">tRNA processing</keyword>
<comment type="caution">
    <text evidence="9">The sequence shown here is derived from an EMBL/GenBank/DDBJ whole genome shotgun (WGS) entry which is preliminary data.</text>
</comment>